<sequence length="77" mass="8560">MRDSNSHDFSPHFECGASTNSANRPDCYYRIIVDPASLHKLALIYSLGSIINRVIGGTPINNPRKTSLITWKVLNNS</sequence>
<evidence type="ECO:0000313" key="2">
    <source>
        <dbReference type="EMBL" id="VEP17651.1"/>
    </source>
</evidence>
<feature type="compositionally biased region" description="Basic and acidic residues" evidence="1">
    <location>
        <begin position="1"/>
        <end position="11"/>
    </location>
</feature>
<dbReference type="EMBL" id="CAACVJ010000591">
    <property type="protein sequence ID" value="VEP17651.1"/>
    <property type="molecule type" value="Genomic_DNA"/>
</dbReference>
<name>A0A563W1V0_9CYAN</name>
<feature type="region of interest" description="Disordered" evidence="1">
    <location>
        <begin position="1"/>
        <end position="21"/>
    </location>
</feature>
<reference evidence="2 3" key="1">
    <citation type="submission" date="2019-01" db="EMBL/GenBank/DDBJ databases">
        <authorList>
            <person name="Brito A."/>
        </authorList>
    </citation>
    <scope>NUCLEOTIDE SEQUENCE [LARGE SCALE GENOMIC DNA]</scope>
    <source>
        <strain evidence="2">1</strain>
    </source>
</reference>
<evidence type="ECO:0000256" key="1">
    <source>
        <dbReference type="SAM" id="MobiDB-lite"/>
    </source>
</evidence>
<protein>
    <submittedName>
        <fullName evidence="2">Uncharacterized protein</fullName>
    </submittedName>
</protein>
<gene>
    <name evidence="2" type="ORF">H1P_6300014</name>
</gene>
<dbReference type="AlphaFoldDB" id="A0A563W1V0"/>
<evidence type="ECO:0000313" key="3">
    <source>
        <dbReference type="Proteomes" id="UP000320055"/>
    </source>
</evidence>
<keyword evidence="3" id="KW-1185">Reference proteome</keyword>
<accession>A0A563W1V0</accession>
<dbReference type="Proteomes" id="UP000320055">
    <property type="component" value="Unassembled WGS sequence"/>
</dbReference>
<organism evidence="2 3">
    <name type="scientific">Hyella patelloides LEGE 07179</name>
    <dbReference type="NCBI Taxonomy" id="945734"/>
    <lineage>
        <taxon>Bacteria</taxon>
        <taxon>Bacillati</taxon>
        <taxon>Cyanobacteriota</taxon>
        <taxon>Cyanophyceae</taxon>
        <taxon>Pleurocapsales</taxon>
        <taxon>Hyellaceae</taxon>
        <taxon>Hyella</taxon>
    </lineage>
</organism>
<proteinExistence type="predicted"/>